<keyword evidence="4" id="KW-1185">Reference proteome</keyword>
<dbReference type="Proteomes" id="UP000605148">
    <property type="component" value="Unassembled WGS sequence"/>
</dbReference>
<evidence type="ECO:0000313" key="4">
    <source>
        <dbReference type="Proteomes" id="UP000605148"/>
    </source>
</evidence>
<sequence length="583" mass="63160">MSSLETGLSRGEPFYVDGLGGWLHRAAGSTAVLFLPPWGYEELAARKFYRVLAEKLAARGFPVLRFDYWSTGQSSDPPGPASASGFLASARRALQELRRLTSASEIVLLGQGFGGLVAAELARHAGPKGLVLLAPAPSGRAYLREVQAFAAMTKPTFLAGSSEGPNGGIFAGGFGLTKEQTEEIQTFNLMKRPGNDHGAPLAPEILVVERPDHPGDEGLVRTLGALGPVSRRPFSRFEAYASNPTLSEFPVAAFHSIVDWMTDTFPTEPPSGLRPAVPLSTSMAGPGYRETVIRFGEQGQFCGVLCDPSDGEAPDTVIVFLNAGYDHSIGWGRAQVEQSRALAGRGIPSLRFDLAGIGESAFWPDQPDQVLYSPKQLEDVHSALGEVVLRYPDAAVILYGRCSGGYLALAAAEQDRRVAKVFAVNARRLVWDSHEDVDQAIREPIQTLDTYRRKLVDGAVLRRVFTGDLPVARVISRLTQAAAVALAPLSAPILRSRSAHYRQARQAKIRFSALFERKVPVQLVYSVGDRGRGEVEKWLGRTDQVKQRYPNLTIADIADADHNLTPLPARQAVFAHLVAFAAK</sequence>
<dbReference type="Pfam" id="PF12146">
    <property type="entry name" value="Hydrolase_4"/>
    <property type="match status" value="1"/>
</dbReference>
<reference evidence="3" key="1">
    <citation type="journal article" date="2014" name="Int. J. Syst. Evol. Microbiol.">
        <title>Complete genome sequence of Corynebacterium casei LMG S-19264T (=DSM 44701T), isolated from a smear-ripened cheese.</title>
        <authorList>
            <consortium name="US DOE Joint Genome Institute (JGI-PGF)"/>
            <person name="Walter F."/>
            <person name="Albersmeier A."/>
            <person name="Kalinowski J."/>
            <person name="Ruckert C."/>
        </authorList>
    </citation>
    <scope>NUCLEOTIDE SEQUENCE</scope>
    <source>
        <strain evidence="3">CGMCC 1.12426</strain>
    </source>
</reference>
<comment type="caution">
    <text evidence="3">The sequence shown here is derived from an EMBL/GenBank/DDBJ whole genome shotgun (WGS) entry which is preliminary data.</text>
</comment>
<evidence type="ECO:0000313" key="3">
    <source>
        <dbReference type="EMBL" id="GGB48432.1"/>
    </source>
</evidence>
<protein>
    <recommendedName>
        <fullName evidence="5">Alpha/beta fold hydrolase</fullName>
    </recommendedName>
</protein>
<reference evidence="3" key="2">
    <citation type="submission" date="2020-09" db="EMBL/GenBank/DDBJ databases">
        <authorList>
            <person name="Sun Q."/>
            <person name="Zhou Y."/>
        </authorList>
    </citation>
    <scope>NUCLEOTIDE SEQUENCE</scope>
    <source>
        <strain evidence="3">CGMCC 1.12426</strain>
    </source>
</reference>
<proteinExistence type="predicted"/>
<feature type="domain" description="AB hydrolase-1" evidence="2">
    <location>
        <begin position="318"/>
        <end position="570"/>
    </location>
</feature>
<dbReference type="PANTHER" id="PTHR42886:SF29">
    <property type="entry name" value="PUMMELIG, ISOFORM A"/>
    <property type="match status" value="1"/>
</dbReference>
<dbReference type="AlphaFoldDB" id="A0A916TJK2"/>
<dbReference type="InterPro" id="IPR022742">
    <property type="entry name" value="Hydrolase_4"/>
</dbReference>
<dbReference type="InterPro" id="IPR029058">
    <property type="entry name" value="AB_hydrolase_fold"/>
</dbReference>
<evidence type="ECO:0000259" key="1">
    <source>
        <dbReference type="Pfam" id="PF12146"/>
    </source>
</evidence>
<feature type="domain" description="Serine aminopeptidase S33" evidence="1">
    <location>
        <begin position="48"/>
        <end position="152"/>
    </location>
</feature>
<organism evidence="3 4">
    <name type="scientific">Roseibium aquae</name>
    <dbReference type="NCBI Taxonomy" id="1323746"/>
    <lineage>
        <taxon>Bacteria</taxon>
        <taxon>Pseudomonadati</taxon>
        <taxon>Pseudomonadota</taxon>
        <taxon>Alphaproteobacteria</taxon>
        <taxon>Hyphomicrobiales</taxon>
        <taxon>Stappiaceae</taxon>
        <taxon>Roseibium</taxon>
    </lineage>
</organism>
<dbReference type="EMBL" id="BMFA01000005">
    <property type="protein sequence ID" value="GGB48432.1"/>
    <property type="molecule type" value="Genomic_DNA"/>
</dbReference>
<dbReference type="RefSeq" id="WP_172972059.1">
    <property type="nucleotide sequence ID" value="NZ_BMFA01000005.1"/>
</dbReference>
<dbReference type="PANTHER" id="PTHR42886">
    <property type="entry name" value="RE40534P-RELATED"/>
    <property type="match status" value="1"/>
</dbReference>
<dbReference type="InterPro" id="IPR000073">
    <property type="entry name" value="AB_hydrolase_1"/>
</dbReference>
<accession>A0A916TJK2</accession>
<dbReference type="Gene3D" id="3.40.50.1820">
    <property type="entry name" value="alpha/beta hydrolase"/>
    <property type="match status" value="2"/>
</dbReference>
<dbReference type="Pfam" id="PF12697">
    <property type="entry name" value="Abhydrolase_6"/>
    <property type="match status" value="1"/>
</dbReference>
<dbReference type="SUPFAM" id="SSF53474">
    <property type="entry name" value="alpha/beta-Hydrolases"/>
    <property type="match status" value="2"/>
</dbReference>
<evidence type="ECO:0000259" key="2">
    <source>
        <dbReference type="Pfam" id="PF12697"/>
    </source>
</evidence>
<gene>
    <name evidence="3" type="ORF">GCM10011316_20700</name>
</gene>
<evidence type="ECO:0008006" key="5">
    <source>
        <dbReference type="Google" id="ProtNLM"/>
    </source>
</evidence>
<name>A0A916TJK2_9HYPH</name>